<evidence type="ECO:0000313" key="1">
    <source>
        <dbReference type="EMBL" id="CAG9138780.1"/>
    </source>
</evidence>
<keyword evidence="2" id="KW-1185">Reference proteome</keyword>
<proteinExistence type="predicted"/>
<protein>
    <submittedName>
        <fullName evidence="1">(diamondback moth) hypothetical protein</fullName>
    </submittedName>
</protein>
<reference evidence="1" key="1">
    <citation type="submission" date="2020-11" db="EMBL/GenBank/DDBJ databases">
        <authorList>
            <person name="Whiteford S."/>
        </authorList>
    </citation>
    <scope>NUCLEOTIDE SEQUENCE</scope>
</reference>
<dbReference type="EMBL" id="CAJHNJ030000894">
    <property type="protein sequence ID" value="CAG9138780.1"/>
    <property type="molecule type" value="Genomic_DNA"/>
</dbReference>
<evidence type="ECO:0000313" key="2">
    <source>
        <dbReference type="Proteomes" id="UP000653454"/>
    </source>
</evidence>
<organism evidence="1 2">
    <name type="scientific">Plutella xylostella</name>
    <name type="common">Diamondback moth</name>
    <name type="synonym">Plutella maculipennis</name>
    <dbReference type="NCBI Taxonomy" id="51655"/>
    <lineage>
        <taxon>Eukaryota</taxon>
        <taxon>Metazoa</taxon>
        <taxon>Ecdysozoa</taxon>
        <taxon>Arthropoda</taxon>
        <taxon>Hexapoda</taxon>
        <taxon>Insecta</taxon>
        <taxon>Pterygota</taxon>
        <taxon>Neoptera</taxon>
        <taxon>Endopterygota</taxon>
        <taxon>Lepidoptera</taxon>
        <taxon>Glossata</taxon>
        <taxon>Ditrysia</taxon>
        <taxon>Yponomeutoidea</taxon>
        <taxon>Plutellidae</taxon>
        <taxon>Plutella</taxon>
    </lineage>
</organism>
<dbReference type="Proteomes" id="UP000653454">
    <property type="component" value="Unassembled WGS sequence"/>
</dbReference>
<comment type="caution">
    <text evidence="1">The sequence shown here is derived from an EMBL/GenBank/DDBJ whole genome shotgun (WGS) entry which is preliminary data.</text>
</comment>
<name>A0A8S4GE67_PLUXY</name>
<gene>
    <name evidence="1" type="ORF">PLXY2_LOCUS17033</name>
</gene>
<dbReference type="AlphaFoldDB" id="A0A8S4GE67"/>
<sequence length="185" mass="20673">MAGRWIFIISNNVKSLKTNIMSSATRPSYRQTKLLVEYLESYPGMARDLLKTDLGKLRTAVVNGRIITYLKSRCIIPRPKLSSRSAHPHSTSQHRSSRRYQVDVEVDRVMAIEEKQGEAELLTAWANALKPKGDLAAAARDGVNILIEIAQQLSRNTKLRASRPITIVTSYGSRCCCAVVDDVMI</sequence>
<accession>A0A8S4GE67</accession>